<proteinExistence type="predicted"/>
<dbReference type="Proteomes" id="UP000828941">
    <property type="component" value="Chromosome 14"/>
</dbReference>
<sequence length="416" mass="47041">MASKTNLPSLIDIVLEYKLGRTNQVADAFSRKTELAAFKCEAVVNSTLGTNVFDIAFVRKRRNICFVTGQPLGYYSSWPLFALSHHILVWYAAEQCYPGRVFTDYALLGDDIVIADTMVAAKYSELLERLGVSISLSKSLISSTGACVVLPPQVIGRVVDRLRDHFIPRDPITPPDEVFPYPGMRDFQEWSLYQGWMRQYLTYLKWYCSVALAPDVSIDAFIDAPIYIRTWHSPKVDLSTFRFGVMFRVYDWVTELLMEDIRVLPISEDVSNVSILGSGLINREQPYRVRPPTKSKCSSLFLFSFPEEPQSEGEGLVQILQWFCFANLILFQSCPFLSMAMKPGNGIRDCPTRPPRKNTPKGSQTQSQPQSPSKATATNKDSFELVKSPSPVLIWESLIHSFVSHIRKNGMKGKPH</sequence>
<protein>
    <submittedName>
        <fullName evidence="1">Uncharacterized protein</fullName>
    </submittedName>
</protein>
<evidence type="ECO:0000313" key="1">
    <source>
        <dbReference type="EMBL" id="KAI4297997.1"/>
    </source>
</evidence>
<accession>A0ACB9KLE5</accession>
<gene>
    <name evidence="1" type="ORF">L6164_037851</name>
</gene>
<dbReference type="EMBL" id="CM039439">
    <property type="protein sequence ID" value="KAI4297997.1"/>
    <property type="molecule type" value="Genomic_DNA"/>
</dbReference>
<reference evidence="1 2" key="1">
    <citation type="journal article" date="2022" name="DNA Res.">
        <title>Chromosomal-level genome assembly of the orchid tree Bauhinia variegata (Leguminosae; Cercidoideae) supports the allotetraploid origin hypothesis of Bauhinia.</title>
        <authorList>
            <person name="Zhong Y."/>
            <person name="Chen Y."/>
            <person name="Zheng D."/>
            <person name="Pang J."/>
            <person name="Liu Y."/>
            <person name="Luo S."/>
            <person name="Meng S."/>
            <person name="Qian L."/>
            <person name="Wei D."/>
            <person name="Dai S."/>
            <person name="Zhou R."/>
        </authorList>
    </citation>
    <scope>NUCLEOTIDE SEQUENCE [LARGE SCALE GENOMIC DNA]</scope>
    <source>
        <strain evidence="1">BV-YZ2020</strain>
    </source>
</reference>
<evidence type="ECO:0000313" key="2">
    <source>
        <dbReference type="Proteomes" id="UP000828941"/>
    </source>
</evidence>
<name>A0ACB9KLE5_BAUVA</name>
<organism evidence="1 2">
    <name type="scientific">Bauhinia variegata</name>
    <name type="common">Purple orchid tree</name>
    <name type="synonym">Phanera variegata</name>
    <dbReference type="NCBI Taxonomy" id="167791"/>
    <lineage>
        <taxon>Eukaryota</taxon>
        <taxon>Viridiplantae</taxon>
        <taxon>Streptophyta</taxon>
        <taxon>Embryophyta</taxon>
        <taxon>Tracheophyta</taxon>
        <taxon>Spermatophyta</taxon>
        <taxon>Magnoliopsida</taxon>
        <taxon>eudicotyledons</taxon>
        <taxon>Gunneridae</taxon>
        <taxon>Pentapetalae</taxon>
        <taxon>rosids</taxon>
        <taxon>fabids</taxon>
        <taxon>Fabales</taxon>
        <taxon>Fabaceae</taxon>
        <taxon>Cercidoideae</taxon>
        <taxon>Cercideae</taxon>
        <taxon>Bauhiniinae</taxon>
        <taxon>Bauhinia</taxon>
    </lineage>
</organism>
<keyword evidence="2" id="KW-1185">Reference proteome</keyword>
<comment type="caution">
    <text evidence="1">The sequence shown here is derived from an EMBL/GenBank/DDBJ whole genome shotgun (WGS) entry which is preliminary data.</text>
</comment>